<keyword evidence="3" id="KW-1185">Reference proteome</keyword>
<name>A0AAD2D4L8_EUPCR</name>
<protein>
    <submittedName>
        <fullName evidence="2">Uncharacterized protein</fullName>
    </submittedName>
</protein>
<reference evidence="2" key="1">
    <citation type="submission" date="2023-07" db="EMBL/GenBank/DDBJ databases">
        <authorList>
            <consortium name="AG Swart"/>
            <person name="Singh M."/>
            <person name="Singh A."/>
            <person name="Seah K."/>
            <person name="Emmerich C."/>
        </authorList>
    </citation>
    <scope>NUCLEOTIDE SEQUENCE</scope>
    <source>
        <strain evidence="2">DP1</strain>
    </source>
</reference>
<proteinExistence type="predicted"/>
<dbReference type="Proteomes" id="UP001295684">
    <property type="component" value="Unassembled WGS sequence"/>
</dbReference>
<comment type="caution">
    <text evidence="2">The sequence shown here is derived from an EMBL/GenBank/DDBJ whole genome shotgun (WGS) entry which is preliminary data.</text>
</comment>
<evidence type="ECO:0000313" key="3">
    <source>
        <dbReference type="Proteomes" id="UP001295684"/>
    </source>
</evidence>
<accession>A0AAD2D4L8</accession>
<sequence>MKSGMTNIIKLSSILLIGLITTQVIADDLCYLSQKKSEKAFPSLIKCYKSNSDSCCVSAHDSEIGSEIDSFLSSSCVRRFAEIEFYFCYGCHYTEPKSTNSTANTITLCKSFVERLWGSDINSPTEKFDHCGFKVGSNIEIPSKKWASASAFFADVLPPLFSGFSIQIADDDKNCFNTAPGHTLVALGVALVAYLTV</sequence>
<evidence type="ECO:0000256" key="1">
    <source>
        <dbReference type="SAM" id="SignalP"/>
    </source>
</evidence>
<gene>
    <name evidence="2" type="ORF">ECRASSUSDP1_LOCUS20783</name>
</gene>
<evidence type="ECO:0000313" key="2">
    <source>
        <dbReference type="EMBL" id="CAI2379373.1"/>
    </source>
</evidence>
<dbReference type="EMBL" id="CAMPGE010021214">
    <property type="protein sequence ID" value="CAI2379373.1"/>
    <property type="molecule type" value="Genomic_DNA"/>
</dbReference>
<organism evidence="2 3">
    <name type="scientific">Euplotes crassus</name>
    <dbReference type="NCBI Taxonomy" id="5936"/>
    <lineage>
        <taxon>Eukaryota</taxon>
        <taxon>Sar</taxon>
        <taxon>Alveolata</taxon>
        <taxon>Ciliophora</taxon>
        <taxon>Intramacronucleata</taxon>
        <taxon>Spirotrichea</taxon>
        <taxon>Hypotrichia</taxon>
        <taxon>Euplotida</taxon>
        <taxon>Euplotidae</taxon>
        <taxon>Moneuplotes</taxon>
    </lineage>
</organism>
<keyword evidence="1" id="KW-0732">Signal</keyword>
<feature type="signal peptide" evidence="1">
    <location>
        <begin position="1"/>
        <end position="26"/>
    </location>
</feature>
<feature type="chain" id="PRO_5041900423" evidence="1">
    <location>
        <begin position="27"/>
        <end position="197"/>
    </location>
</feature>
<dbReference type="AlphaFoldDB" id="A0AAD2D4L8"/>